<dbReference type="PATRIC" id="fig|225937.3.peg.4171"/>
<evidence type="ECO:0000313" key="2">
    <source>
        <dbReference type="EMBL" id="ADP99911.1"/>
    </source>
</evidence>
<evidence type="ECO:0000313" key="3">
    <source>
        <dbReference type="Proteomes" id="UP000007077"/>
    </source>
</evidence>
<sequence length="95" mass="10497">MINWSITDKSEDYRLNLQNATLTHRSGELDEHAHASVSMSRAVLDNILLQKTSFPEAVQAGDIQVEGSVDAFFGLLQMLEQPPSNFAIIEPVAVQ</sequence>
<dbReference type="eggNOG" id="COG2015">
    <property type="taxonomic scope" value="Bacteria"/>
</dbReference>
<dbReference type="PANTHER" id="PTHR43223">
    <property type="entry name" value="ALKYL/ARYL-SULFATASE"/>
    <property type="match status" value="1"/>
</dbReference>
<dbReference type="STRING" id="225937.HP15_4147"/>
<dbReference type="GO" id="GO:0018741">
    <property type="term" value="F:linear primary-alkylsulfatase activity"/>
    <property type="evidence" value="ECO:0007669"/>
    <property type="project" value="TreeGrafter"/>
</dbReference>
<dbReference type="PANTHER" id="PTHR43223:SF1">
    <property type="entry name" value="ALKYL_ARYL-SULFATASE BDS1"/>
    <property type="match status" value="1"/>
</dbReference>
<dbReference type="KEGG" id="mad:HP15_4147"/>
<evidence type="ECO:0000259" key="1">
    <source>
        <dbReference type="Pfam" id="PF14864"/>
    </source>
</evidence>
<dbReference type="Proteomes" id="UP000007077">
    <property type="component" value="Chromosome"/>
</dbReference>
<name>E4PMK3_MARAH</name>
<gene>
    <name evidence="2" type="ordered locus">HP15_4147</name>
</gene>
<dbReference type="Gene3D" id="3.30.1050.10">
    <property type="entry name" value="SCP2 sterol-binding domain"/>
    <property type="match status" value="1"/>
</dbReference>
<dbReference type="InterPro" id="IPR052195">
    <property type="entry name" value="Bact_Alkyl/Aryl-Sulfatase"/>
</dbReference>
<feature type="domain" description="Alkyl sulfatase C-terminal" evidence="1">
    <location>
        <begin position="2"/>
        <end position="91"/>
    </location>
</feature>
<dbReference type="InterPro" id="IPR029229">
    <property type="entry name" value="Alkyl_sulf_C"/>
</dbReference>
<dbReference type="InterPro" id="IPR036527">
    <property type="entry name" value="SCP2_sterol-bd_dom_sf"/>
</dbReference>
<dbReference type="HOGENOM" id="CLU_2369502_0_0_6"/>
<dbReference type="Pfam" id="PF14864">
    <property type="entry name" value="Alkyl_sulf_C"/>
    <property type="match status" value="1"/>
</dbReference>
<dbReference type="AlphaFoldDB" id="E4PMK3"/>
<dbReference type="SUPFAM" id="SSF55718">
    <property type="entry name" value="SCP-like"/>
    <property type="match status" value="1"/>
</dbReference>
<proteinExistence type="predicted"/>
<reference evidence="2 3" key="1">
    <citation type="journal article" date="2010" name="Stand. Genomic Sci.">
        <title>Complete genome sequence of Marinobacter adhaerens type strain (HP15), a diatom-interacting marine microorganism.</title>
        <authorList>
            <person name="Gardes A."/>
            <person name="Kaeppel E."/>
            <person name="Shehzad A."/>
            <person name="Seebah S."/>
            <person name="Teeling H."/>
            <person name="Yarza P."/>
            <person name="Glockner F.O."/>
            <person name="Grossart H.P."/>
            <person name="Ullrich M.S."/>
        </authorList>
    </citation>
    <scope>NUCLEOTIDE SEQUENCE [LARGE SCALE GENOMIC DNA]</scope>
    <source>
        <strain evidence="3">DSM 23420 / HP15</strain>
    </source>
</reference>
<accession>E4PMK3</accession>
<dbReference type="EMBL" id="CP001978">
    <property type="protein sequence ID" value="ADP99911.1"/>
    <property type="molecule type" value="Genomic_DNA"/>
</dbReference>
<reference evidence="3" key="2">
    <citation type="submission" date="2010-02" db="EMBL/GenBank/DDBJ databases">
        <title>Complete genome sequence of Marinobacter adhaerens type strain (HP15).</title>
        <authorList>
            <person name="Gaerdes A.A.M."/>
            <person name="Kaeppel E."/>
            <person name="Shezad A."/>
            <person name="Seebah S."/>
            <person name="Teeling H."/>
            <person name="Yarza P."/>
            <person name="Gloeckner F.O."/>
            <person name="Ullrich M.S."/>
        </authorList>
    </citation>
    <scope>NUCLEOTIDE SEQUENCE [LARGE SCALE GENOMIC DNA]</scope>
    <source>
        <strain evidence="3">DSM 23420 / HP15</strain>
    </source>
</reference>
<protein>
    <recommendedName>
        <fullName evidence="1">Alkyl sulfatase C-terminal domain-containing protein</fullName>
    </recommendedName>
</protein>
<dbReference type="GO" id="GO:0018909">
    <property type="term" value="P:dodecyl sulfate metabolic process"/>
    <property type="evidence" value="ECO:0007669"/>
    <property type="project" value="TreeGrafter"/>
</dbReference>
<organism evidence="2 3">
    <name type="scientific">Marinobacter adhaerens (strain DSM 23420 / HP15)</name>
    <dbReference type="NCBI Taxonomy" id="225937"/>
    <lineage>
        <taxon>Bacteria</taxon>
        <taxon>Pseudomonadati</taxon>
        <taxon>Pseudomonadota</taxon>
        <taxon>Gammaproteobacteria</taxon>
        <taxon>Pseudomonadales</taxon>
        <taxon>Marinobacteraceae</taxon>
        <taxon>Marinobacter</taxon>
    </lineage>
</organism>